<comment type="caution">
    <text evidence="1">The sequence shown here is derived from an EMBL/GenBank/DDBJ whole genome shotgun (WGS) entry which is preliminary data.</text>
</comment>
<evidence type="ECO:0000313" key="1">
    <source>
        <dbReference type="EMBL" id="PHM21964.1"/>
    </source>
</evidence>
<evidence type="ECO:0000313" key="2">
    <source>
        <dbReference type="Proteomes" id="UP000225833"/>
    </source>
</evidence>
<protein>
    <submittedName>
        <fullName evidence="1">Uncharacterized protein</fullName>
    </submittedName>
</protein>
<gene>
    <name evidence="1" type="ORF">Xbud_03831</name>
</gene>
<accession>A0A2D0IJN8</accession>
<sequence>MVQRHAVLNPLKFGSCMRDIGLWGCPYRLKCQSVQVCEHFTLTGRIDEYSNIKDKKKTLQNAKIQILHSISPKSIHDNMLKNIDDSLQYLESMETEWQQRAESQYLIDVNNLLSKNTNTEGEIKTLAALFALEHNQLKKDN</sequence>
<dbReference type="EMBL" id="NIBS01000107">
    <property type="protein sequence ID" value="PHM21964.1"/>
    <property type="molecule type" value="Genomic_DNA"/>
</dbReference>
<organism evidence="1 2">
    <name type="scientific">Xenorhabdus budapestensis</name>
    <dbReference type="NCBI Taxonomy" id="290110"/>
    <lineage>
        <taxon>Bacteria</taxon>
        <taxon>Pseudomonadati</taxon>
        <taxon>Pseudomonadota</taxon>
        <taxon>Gammaproteobacteria</taxon>
        <taxon>Enterobacterales</taxon>
        <taxon>Morganellaceae</taxon>
        <taxon>Xenorhabdus</taxon>
    </lineage>
</organism>
<name>A0A2D0IJN8_XENBU</name>
<dbReference type="AlphaFoldDB" id="A0A2D0IJN8"/>
<dbReference type="Proteomes" id="UP000225833">
    <property type="component" value="Unassembled WGS sequence"/>
</dbReference>
<proteinExistence type="predicted"/>
<reference evidence="1 2" key="1">
    <citation type="journal article" date="2017" name="Nat. Microbiol.">
        <title>Natural product diversity associated with the nematode symbionts Photorhabdus and Xenorhabdus.</title>
        <authorList>
            <person name="Tobias N.J."/>
            <person name="Wolff H."/>
            <person name="Djahanschiri B."/>
            <person name="Grundmann F."/>
            <person name="Kronenwerth M."/>
            <person name="Shi Y.M."/>
            <person name="Simonyi S."/>
            <person name="Grun P."/>
            <person name="Shapiro-Ilan D."/>
            <person name="Pidot S.J."/>
            <person name="Stinear T.P."/>
            <person name="Ebersberger I."/>
            <person name="Bode H.B."/>
        </authorList>
    </citation>
    <scope>NUCLEOTIDE SEQUENCE [LARGE SCALE GENOMIC DNA]</scope>
    <source>
        <strain evidence="1 2">DSM 16342</strain>
    </source>
</reference>